<evidence type="ECO:0000313" key="5">
    <source>
        <dbReference type="EMBL" id="WUX53275.1"/>
    </source>
</evidence>
<dbReference type="InterPro" id="IPR011335">
    <property type="entry name" value="Restrct_endonuc-II-like"/>
</dbReference>
<keyword evidence="3" id="KW-0378">Hydrolase</keyword>
<keyword evidence="2" id="KW-0255">Endonuclease</keyword>
<gene>
    <name evidence="5" type="ORF">OG442_17950</name>
</gene>
<dbReference type="InterPro" id="IPR015210">
    <property type="entry name" value="NaeI"/>
</dbReference>
<evidence type="ECO:0000259" key="4">
    <source>
        <dbReference type="Pfam" id="PF09126"/>
    </source>
</evidence>
<evidence type="ECO:0000313" key="6">
    <source>
        <dbReference type="Proteomes" id="UP001432209"/>
    </source>
</evidence>
<dbReference type="InterPro" id="IPR037057">
    <property type="entry name" value="DNA_rep_MutH/T2_RE_sf"/>
</dbReference>
<reference evidence="5" key="1">
    <citation type="submission" date="2022-10" db="EMBL/GenBank/DDBJ databases">
        <title>The complete genomes of actinobacterial strains from the NBC collection.</title>
        <authorList>
            <person name="Joergensen T.S."/>
            <person name="Alvarez Arevalo M."/>
            <person name="Sterndorff E.B."/>
            <person name="Faurdal D."/>
            <person name="Vuksanovic O."/>
            <person name="Mourched A.-S."/>
            <person name="Charusanti P."/>
            <person name="Shaw S."/>
            <person name="Blin K."/>
            <person name="Weber T."/>
        </authorList>
    </citation>
    <scope>NUCLEOTIDE SEQUENCE</scope>
    <source>
        <strain evidence="5">NBC_01432</strain>
    </source>
</reference>
<keyword evidence="1" id="KW-0540">Nuclease</keyword>
<feature type="domain" description="Type II restriction enzyme NaeI" evidence="4">
    <location>
        <begin position="9"/>
        <end position="96"/>
    </location>
</feature>
<dbReference type="SUPFAM" id="SSF52980">
    <property type="entry name" value="Restriction endonuclease-like"/>
    <property type="match status" value="1"/>
</dbReference>
<accession>A0ABZ2A3I3</accession>
<dbReference type="Pfam" id="PF09126">
    <property type="entry name" value="NaeI"/>
    <property type="match status" value="1"/>
</dbReference>
<proteinExistence type="predicted"/>
<dbReference type="Proteomes" id="UP001432209">
    <property type="component" value="Chromosome"/>
</dbReference>
<keyword evidence="6" id="KW-1185">Reference proteome</keyword>
<organism evidence="5 6">
    <name type="scientific">Streptomyces niveus</name>
    <name type="common">Streptomyces spheroides</name>
    <dbReference type="NCBI Taxonomy" id="193462"/>
    <lineage>
        <taxon>Bacteria</taxon>
        <taxon>Bacillati</taxon>
        <taxon>Actinomycetota</taxon>
        <taxon>Actinomycetes</taxon>
        <taxon>Kitasatosporales</taxon>
        <taxon>Streptomycetaceae</taxon>
        <taxon>Streptomyces</taxon>
    </lineage>
</organism>
<evidence type="ECO:0000256" key="3">
    <source>
        <dbReference type="ARBA" id="ARBA00022801"/>
    </source>
</evidence>
<evidence type="ECO:0000256" key="2">
    <source>
        <dbReference type="ARBA" id="ARBA00022759"/>
    </source>
</evidence>
<dbReference type="Gene3D" id="3.40.600.10">
    <property type="entry name" value="DNA mismatch repair MutH/Restriction endonuclease, type II"/>
    <property type="match status" value="1"/>
</dbReference>
<evidence type="ECO:0000256" key="1">
    <source>
        <dbReference type="ARBA" id="ARBA00022722"/>
    </source>
</evidence>
<dbReference type="RefSeq" id="WP_329076881.1">
    <property type="nucleotide sequence ID" value="NZ_CP109495.1"/>
</dbReference>
<dbReference type="EMBL" id="CP109495">
    <property type="protein sequence ID" value="WUX53275.1"/>
    <property type="molecule type" value="Genomic_DNA"/>
</dbReference>
<name>A0ABZ2A3I3_STRNV</name>
<sequence length="103" mass="11449">MPLKFTWTSTWVFAPEHIGRVCLLVRASDTQSSWELGVLRVVPEHLNQGQNRDGKQTLSAAGMEAIHWLFRDAPLPENLLLHLDQQSLAQVLSSEDDDVASAG</sequence>
<protein>
    <recommendedName>
        <fullName evidence="4">Type II restriction enzyme NaeI domain-containing protein</fullName>
    </recommendedName>
</protein>